<feature type="region of interest" description="Disordered" evidence="1">
    <location>
        <begin position="126"/>
        <end position="156"/>
    </location>
</feature>
<reference evidence="3" key="2">
    <citation type="submission" date="2021-09" db="EMBL/GenBank/DDBJ databases">
        <authorList>
            <person name="Jia N."/>
            <person name="Wang J."/>
            <person name="Shi W."/>
            <person name="Du L."/>
            <person name="Sun Y."/>
            <person name="Zhan W."/>
            <person name="Jiang J."/>
            <person name="Wang Q."/>
            <person name="Zhang B."/>
            <person name="Ji P."/>
            <person name="Sakyi L.B."/>
            <person name="Cui X."/>
            <person name="Yuan T."/>
            <person name="Jiang B."/>
            <person name="Yang W."/>
            <person name="Lam T.T.-Y."/>
            <person name="Chang Q."/>
            <person name="Ding S."/>
            <person name="Wang X."/>
            <person name="Zhu J."/>
            <person name="Ruan X."/>
            <person name="Zhao L."/>
            <person name="Wei J."/>
            <person name="Que T."/>
            <person name="Du C."/>
            <person name="Cheng J."/>
            <person name="Dai P."/>
            <person name="Han X."/>
            <person name="Huang E."/>
            <person name="Gao Y."/>
            <person name="Liu J."/>
            <person name="Shao H."/>
            <person name="Ye R."/>
            <person name="Li L."/>
            <person name="Wei W."/>
            <person name="Wang X."/>
            <person name="Wang C."/>
            <person name="Huo Q."/>
            <person name="Li W."/>
            <person name="Guo W."/>
            <person name="Chen H."/>
            <person name="Chen S."/>
            <person name="Zhou L."/>
            <person name="Zhou L."/>
            <person name="Ni X."/>
            <person name="Tian J."/>
            <person name="Zhou Y."/>
            <person name="Sheng Y."/>
            <person name="Liu T."/>
            <person name="Pan Y."/>
            <person name="Xia L."/>
            <person name="Li J."/>
            <person name="Zhao F."/>
            <person name="Cao W."/>
        </authorList>
    </citation>
    <scope>NUCLEOTIDE SEQUENCE</scope>
    <source>
        <strain evidence="3">Rmic-2018</strain>
        <tissue evidence="3">Larvae</tissue>
    </source>
</reference>
<dbReference type="Proteomes" id="UP000821866">
    <property type="component" value="Chromosome 10"/>
</dbReference>
<sequence>MILPPGSRLTSLCGRVPAIREDHHHHHPQRTINAEATTSIPDPLSPGSVTINVMTEDKAPASRRASRLHHRRVMRVASPPEYFAGDGVVGPVTPLHDLQRTGSISATGSRVPAKKTHSMLSLCDEDDDEGKIVSDGSASTELSSKSSVKPTVGPPPRSLSWRNYLAVRGWLHEVSFEDVLPMVALTMALGALVFTVVILGRRSASRGGH</sequence>
<comment type="caution">
    <text evidence="3">The sequence shown here is derived from an EMBL/GenBank/DDBJ whole genome shotgun (WGS) entry which is preliminary data.</text>
</comment>
<proteinExistence type="predicted"/>
<feature type="transmembrane region" description="Helical" evidence="2">
    <location>
        <begin position="179"/>
        <end position="199"/>
    </location>
</feature>
<protein>
    <submittedName>
        <fullName evidence="3">Uncharacterized protein</fullName>
    </submittedName>
</protein>
<feature type="compositionally biased region" description="Polar residues" evidence="1">
    <location>
        <begin position="30"/>
        <end position="40"/>
    </location>
</feature>
<evidence type="ECO:0000256" key="1">
    <source>
        <dbReference type="SAM" id="MobiDB-lite"/>
    </source>
</evidence>
<evidence type="ECO:0000313" key="4">
    <source>
        <dbReference type="Proteomes" id="UP000821866"/>
    </source>
</evidence>
<keyword evidence="2" id="KW-0812">Transmembrane</keyword>
<gene>
    <name evidence="3" type="ORF">HPB51_009718</name>
</gene>
<dbReference type="AlphaFoldDB" id="A0A9J6ERY0"/>
<keyword evidence="2" id="KW-1133">Transmembrane helix</keyword>
<dbReference type="EMBL" id="JABSTU010000002">
    <property type="protein sequence ID" value="KAH8037275.1"/>
    <property type="molecule type" value="Genomic_DNA"/>
</dbReference>
<feature type="region of interest" description="Disordered" evidence="1">
    <location>
        <begin position="21"/>
        <end position="43"/>
    </location>
</feature>
<feature type="compositionally biased region" description="Polar residues" evidence="1">
    <location>
        <begin position="136"/>
        <end position="149"/>
    </location>
</feature>
<keyword evidence="2" id="KW-0472">Membrane</keyword>
<name>A0A9J6ERY0_RHIMP</name>
<keyword evidence="4" id="KW-1185">Reference proteome</keyword>
<organism evidence="3 4">
    <name type="scientific">Rhipicephalus microplus</name>
    <name type="common">Cattle tick</name>
    <name type="synonym">Boophilus microplus</name>
    <dbReference type="NCBI Taxonomy" id="6941"/>
    <lineage>
        <taxon>Eukaryota</taxon>
        <taxon>Metazoa</taxon>
        <taxon>Ecdysozoa</taxon>
        <taxon>Arthropoda</taxon>
        <taxon>Chelicerata</taxon>
        <taxon>Arachnida</taxon>
        <taxon>Acari</taxon>
        <taxon>Parasitiformes</taxon>
        <taxon>Ixodida</taxon>
        <taxon>Ixodoidea</taxon>
        <taxon>Ixodidae</taxon>
        <taxon>Rhipicephalinae</taxon>
        <taxon>Rhipicephalus</taxon>
        <taxon>Boophilus</taxon>
    </lineage>
</organism>
<evidence type="ECO:0000313" key="3">
    <source>
        <dbReference type="EMBL" id="KAH8037275.1"/>
    </source>
</evidence>
<accession>A0A9J6ERY0</accession>
<reference evidence="3" key="1">
    <citation type="journal article" date="2020" name="Cell">
        <title>Large-Scale Comparative Analyses of Tick Genomes Elucidate Their Genetic Diversity and Vector Capacities.</title>
        <authorList>
            <consortium name="Tick Genome and Microbiome Consortium (TIGMIC)"/>
            <person name="Jia N."/>
            <person name="Wang J."/>
            <person name="Shi W."/>
            <person name="Du L."/>
            <person name="Sun Y."/>
            <person name="Zhan W."/>
            <person name="Jiang J.F."/>
            <person name="Wang Q."/>
            <person name="Zhang B."/>
            <person name="Ji P."/>
            <person name="Bell-Sakyi L."/>
            <person name="Cui X.M."/>
            <person name="Yuan T.T."/>
            <person name="Jiang B.G."/>
            <person name="Yang W.F."/>
            <person name="Lam T.T."/>
            <person name="Chang Q.C."/>
            <person name="Ding S.J."/>
            <person name="Wang X.J."/>
            <person name="Zhu J.G."/>
            <person name="Ruan X.D."/>
            <person name="Zhao L."/>
            <person name="Wei J.T."/>
            <person name="Ye R.Z."/>
            <person name="Que T.C."/>
            <person name="Du C.H."/>
            <person name="Zhou Y.H."/>
            <person name="Cheng J.X."/>
            <person name="Dai P.F."/>
            <person name="Guo W.B."/>
            <person name="Han X.H."/>
            <person name="Huang E.J."/>
            <person name="Li L.F."/>
            <person name="Wei W."/>
            <person name="Gao Y.C."/>
            <person name="Liu J.Z."/>
            <person name="Shao H.Z."/>
            <person name="Wang X."/>
            <person name="Wang C.C."/>
            <person name="Yang T.C."/>
            <person name="Huo Q.B."/>
            <person name="Li W."/>
            <person name="Chen H.Y."/>
            <person name="Chen S.E."/>
            <person name="Zhou L.G."/>
            <person name="Ni X.B."/>
            <person name="Tian J.H."/>
            <person name="Sheng Y."/>
            <person name="Liu T."/>
            <person name="Pan Y.S."/>
            <person name="Xia L.Y."/>
            <person name="Li J."/>
            <person name="Zhao F."/>
            <person name="Cao W.C."/>
        </authorList>
    </citation>
    <scope>NUCLEOTIDE SEQUENCE</scope>
    <source>
        <strain evidence="3">Rmic-2018</strain>
    </source>
</reference>
<evidence type="ECO:0000256" key="2">
    <source>
        <dbReference type="SAM" id="Phobius"/>
    </source>
</evidence>